<dbReference type="InterPro" id="IPR016176">
    <property type="entry name" value="Cbl-dep_enz_cat"/>
</dbReference>
<evidence type="ECO:0000256" key="1">
    <source>
        <dbReference type="ARBA" id="ARBA00023235"/>
    </source>
</evidence>
<dbReference type="InterPro" id="IPR006099">
    <property type="entry name" value="MeMalonylCoA_mutase_a/b_cat"/>
</dbReference>
<evidence type="ECO:0000313" key="5">
    <source>
        <dbReference type="Proteomes" id="UP001594288"/>
    </source>
</evidence>
<proteinExistence type="predicted"/>
<feature type="domain" description="Methylmalonyl-CoA mutase alpha/beta chain catalytic" evidence="3">
    <location>
        <begin position="39"/>
        <end position="556"/>
    </location>
</feature>
<reference evidence="4 5" key="1">
    <citation type="submission" date="2024-09" db="EMBL/GenBank/DDBJ databases">
        <authorList>
            <person name="D'Angelo T."/>
        </authorList>
    </citation>
    <scope>NUCLEOTIDE SEQUENCE [LARGE SCALE GENOMIC DNA]</scope>
    <source>
        <strain evidence="4">SAG AM-311-F02</strain>
    </source>
</reference>
<accession>A0ABV6YQT2</accession>
<dbReference type="Pfam" id="PF01642">
    <property type="entry name" value="MM_CoA_mutase"/>
    <property type="match status" value="1"/>
</dbReference>
<dbReference type="PANTHER" id="PTHR48101:SF1">
    <property type="entry name" value="METHYLMALONYL-COA MUTASE, LARGE SUBUNIT"/>
    <property type="match status" value="1"/>
</dbReference>
<keyword evidence="5" id="KW-1185">Reference proteome</keyword>
<feature type="compositionally biased region" description="Basic and acidic residues" evidence="2">
    <location>
        <begin position="26"/>
        <end position="40"/>
    </location>
</feature>
<evidence type="ECO:0000259" key="3">
    <source>
        <dbReference type="Pfam" id="PF01642"/>
    </source>
</evidence>
<comment type="caution">
    <text evidence="4">The sequence shown here is derived from an EMBL/GenBank/DDBJ whole genome shotgun (WGS) entry which is preliminary data.</text>
</comment>
<dbReference type="CDD" id="cd03680">
    <property type="entry name" value="MM_CoA_mutase_ICM_like"/>
    <property type="match status" value="1"/>
</dbReference>
<dbReference type="Gene3D" id="3.20.20.240">
    <property type="entry name" value="Methylmalonyl-CoA mutase"/>
    <property type="match status" value="1"/>
</dbReference>
<dbReference type="NCBIfam" id="TIGR00641">
    <property type="entry name" value="acid_CoA_mut_N"/>
    <property type="match status" value="1"/>
</dbReference>
<keyword evidence="1" id="KW-0413">Isomerase</keyword>
<dbReference type="SUPFAM" id="SSF51703">
    <property type="entry name" value="Cobalamin (vitamin B12)-dependent enzymes"/>
    <property type="match status" value="1"/>
</dbReference>
<dbReference type="EMBL" id="JBHPEI010000108">
    <property type="protein sequence ID" value="MFC1800292.1"/>
    <property type="molecule type" value="Genomic_DNA"/>
</dbReference>
<dbReference type="Proteomes" id="UP001594288">
    <property type="component" value="Unassembled WGS sequence"/>
</dbReference>
<name>A0ABV6YQT2_UNCEI</name>
<protein>
    <submittedName>
        <fullName evidence="4">Methylmalonyl-CoA mutase</fullName>
    </submittedName>
</protein>
<dbReference type="PANTHER" id="PTHR48101">
    <property type="entry name" value="METHYLMALONYL-COA MUTASE, MITOCHONDRIAL-RELATED"/>
    <property type="match status" value="1"/>
</dbReference>
<organism evidence="4 5">
    <name type="scientific">Eiseniibacteriota bacterium</name>
    <dbReference type="NCBI Taxonomy" id="2212470"/>
    <lineage>
        <taxon>Bacteria</taxon>
        <taxon>Candidatus Eiseniibacteriota</taxon>
    </lineage>
</organism>
<evidence type="ECO:0000313" key="4">
    <source>
        <dbReference type="EMBL" id="MFC1800292.1"/>
    </source>
</evidence>
<gene>
    <name evidence="4" type="ORF">ACFL2Z_05250</name>
</gene>
<dbReference type="InterPro" id="IPR006098">
    <property type="entry name" value="MMCoA_mutase_a_cat"/>
</dbReference>
<sequence length="564" mass="61991">MDDSRPKKNSLLGPEISSWQTGPLADHLKKSPEQAPDRKTTSGIPLETAYFPNISDAGDFVEAYLGAVGFPGQYPFTRGVYPNMYRGRNWTFRQYAGFGTTEETNKRFRYLLDRGQTGLSVAFDLPTQMGYDSDNAICAGEVGKAGVAIDSVEDVERLFAEIPLDRVSTSMTINSTATVLLAMFIVVAEARGIPRKALAGTVQNDVLKEYVARGTYIFPPAPSLKLTTDIFSFCSREMPRWNTISVSGYHIREAGSTAAQEVAFTLANGATYVNNAIEAGLNVDDFAPRISFFFNAHNNFLEEVAKFRAARRLWARIMKDDFGAKKKKSWMLRFHTQTGGSTLTAQQPMNNIVRVTLQALAAVLGGTQSLHTNSFDEALSLPTERAAKAALRTQQVIAYESGVTDSADPLGGSYLVEYLTDEIEKAAEEYMERIEAMGGVIRAIETGFMKQEIEKSAYEYHRAVEREESVVVGVNRFTGEEEKPPILKVDRSVETDQVTRLADLKAKRSAEGVAGCLESLEATARAGENVMPVLIEAAKARATIGEICDVLRNVYGTFEEAGSR</sequence>
<feature type="region of interest" description="Disordered" evidence="2">
    <location>
        <begin position="1"/>
        <end position="44"/>
    </location>
</feature>
<evidence type="ECO:0000256" key="2">
    <source>
        <dbReference type="SAM" id="MobiDB-lite"/>
    </source>
</evidence>